<feature type="compositionally biased region" description="Polar residues" evidence="1">
    <location>
        <begin position="86"/>
        <end position="101"/>
    </location>
</feature>
<accession>A0AAD7EAU6</accession>
<dbReference type="AlphaFoldDB" id="A0AAD7EAU6"/>
<organism evidence="2 3">
    <name type="scientific">Mycena albidolilacea</name>
    <dbReference type="NCBI Taxonomy" id="1033008"/>
    <lineage>
        <taxon>Eukaryota</taxon>
        <taxon>Fungi</taxon>
        <taxon>Dikarya</taxon>
        <taxon>Basidiomycota</taxon>
        <taxon>Agaricomycotina</taxon>
        <taxon>Agaricomycetes</taxon>
        <taxon>Agaricomycetidae</taxon>
        <taxon>Agaricales</taxon>
        <taxon>Marasmiineae</taxon>
        <taxon>Mycenaceae</taxon>
        <taxon>Mycena</taxon>
    </lineage>
</organism>
<evidence type="ECO:0000313" key="2">
    <source>
        <dbReference type="EMBL" id="KAJ7307685.1"/>
    </source>
</evidence>
<feature type="region of interest" description="Disordered" evidence="1">
    <location>
        <begin position="72"/>
        <end position="101"/>
    </location>
</feature>
<protein>
    <submittedName>
        <fullName evidence="2">Uncharacterized protein</fullName>
    </submittedName>
</protein>
<gene>
    <name evidence="2" type="ORF">DFH08DRAFT_824211</name>
</gene>
<evidence type="ECO:0000313" key="3">
    <source>
        <dbReference type="Proteomes" id="UP001218218"/>
    </source>
</evidence>
<sequence>MGFSISEMPGTAEQPMEINVMDSSWTQAGLVRCFHGLNVLIVDAIKTHSVSIHLGVDLGEIKMDLPEEDFSWSPTLKDQRGAPAFHTSSPPNQNSYNTQAKNSDISRSVVVTVRKVISSCIHVEFKSLAQVAEGIPIRHESEESSTLPRDHSGMSSMVNLTSHSKCTGYMGTSLAQPLHGRVQINPHGALSIPPYTGDEVQYKKQGINGLEDLDLQRLPRLSGWFGNIANGDGGRPRVAVWTVQALIEQSQSINREDSIDWTVKWDLPVWVIKLGARTRS</sequence>
<name>A0AAD7EAU6_9AGAR</name>
<keyword evidence="3" id="KW-1185">Reference proteome</keyword>
<proteinExistence type="predicted"/>
<comment type="caution">
    <text evidence="2">The sequence shown here is derived from an EMBL/GenBank/DDBJ whole genome shotgun (WGS) entry which is preliminary data.</text>
</comment>
<dbReference type="EMBL" id="JARIHO010000088">
    <property type="protein sequence ID" value="KAJ7307685.1"/>
    <property type="molecule type" value="Genomic_DNA"/>
</dbReference>
<evidence type="ECO:0000256" key="1">
    <source>
        <dbReference type="SAM" id="MobiDB-lite"/>
    </source>
</evidence>
<reference evidence="2" key="1">
    <citation type="submission" date="2023-03" db="EMBL/GenBank/DDBJ databases">
        <title>Massive genome expansion in bonnet fungi (Mycena s.s.) driven by repeated elements and novel gene families across ecological guilds.</title>
        <authorList>
            <consortium name="Lawrence Berkeley National Laboratory"/>
            <person name="Harder C.B."/>
            <person name="Miyauchi S."/>
            <person name="Viragh M."/>
            <person name="Kuo A."/>
            <person name="Thoen E."/>
            <person name="Andreopoulos B."/>
            <person name="Lu D."/>
            <person name="Skrede I."/>
            <person name="Drula E."/>
            <person name="Henrissat B."/>
            <person name="Morin E."/>
            <person name="Kohler A."/>
            <person name="Barry K."/>
            <person name="LaButti K."/>
            <person name="Morin E."/>
            <person name="Salamov A."/>
            <person name="Lipzen A."/>
            <person name="Mereny Z."/>
            <person name="Hegedus B."/>
            <person name="Baldrian P."/>
            <person name="Stursova M."/>
            <person name="Weitz H."/>
            <person name="Taylor A."/>
            <person name="Grigoriev I.V."/>
            <person name="Nagy L.G."/>
            <person name="Martin F."/>
            <person name="Kauserud H."/>
        </authorList>
    </citation>
    <scope>NUCLEOTIDE SEQUENCE</scope>
    <source>
        <strain evidence="2">CBHHK002</strain>
    </source>
</reference>
<dbReference type="Proteomes" id="UP001218218">
    <property type="component" value="Unassembled WGS sequence"/>
</dbReference>